<name>A0AAD5IX18_ACENE</name>
<sequence>MGFELLPLPPQLLIYCHWIVILADAIGNSLKLASGTGYVLGSGNVIDLAGLCWTSTSTMMAAASANSLNQGIFWKFELRRGLVGVKTRKLIIPVKWTSLPWHTTLISKKFKLDEAVI</sequence>
<comment type="caution">
    <text evidence="1">The sequence shown here is derived from an EMBL/GenBank/DDBJ whole genome shotgun (WGS) entry which is preliminary data.</text>
</comment>
<gene>
    <name evidence="1" type="ORF">LWI28_021767</name>
</gene>
<dbReference type="EMBL" id="JAJSOW010000103">
    <property type="protein sequence ID" value="KAI9174713.1"/>
    <property type="molecule type" value="Genomic_DNA"/>
</dbReference>
<accession>A0AAD5IX18</accession>
<proteinExistence type="predicted"/>
<reference evidence="1" key="1">
    <citation type="journal article" date="2022" name="Plant J.">
        <title>Strategies of tolerance reflected in two North American maple genomes.</title>
        <authorList>
            <person name="McEvoy S.L."/>
            <person name="Sezen U.U."/>
            <person name="Trouern-Trend A."/>
            <person name="McMahon S.M."/>
            <person name="Schaberg P.G."/>
            <person name="Yang J."/>
            <person name="Wegrzyn J.L."/>
            <person name="Swenson N.G."/>
        </authorList>
    </citation>
    <scope>NUCLEOTIDE SEQUENCE</scope>
    <source>
        <strain evidence="1">91603</strain>
    </source>
</reference>
<reference evidence="1" key="2">
    <citation type="submission" date="2023-02" db="EMBL/GenBank/DDBJ databases">
        <authorList>
            <person name="Swenson N.G."/>
            <person name="Wegrzyn J.L."/>
            <person name="Mcevoy S.L."/>
        </authorList>
    </citation>
    <scope>NUCLEOTIDE SEQUENCE</scope>
    <source>
        <strain evidence="1">91603</strain>
        <tissue evidence="1">Leaf</tissue>
    </source>
</reference>
<evidence type="ECO:0000313" key="2">
    <source>
        <dbReference type="Proteomes" id="UP001064489"/>
    </source>
</evidence>
<evidence type="ECO:0000313" key="1">
    <source>
        <dbReference type="EMBL" id="KAI9174713.1"/>
    </source>
</evidence>
<organism evidence="1 2">
    <name type="scientific">Acer negundo</name>
    <name type="common">Box elder</name>
    <dbReference type="NCBI Taxonomy" id="4023"/>
    <lineage>
        <taxon>Eukaryota</taxon>
        <taxon>Viridiplantae</taxon>
        <taxon>Streptophyta</taxon>
        <taxon>Embryophyta</taxon>
        <taxon>Tracheophyta</taxon>
        <taxon>Spermatophyta</taxon>
        <taxon>Magnoliopsida</taxon>
        <taxon>eudicotyledons</taxon>
        <taxon>Gunneridae</taxon>
        <taxon>Pentapetalae</taxon>
        <taxon>rosids</taxon>
        <taxon>malvids</taxon>
        <taxon>Sapindales</taxon>
        <taxon>Sapindaceae</taxon>
        <taxon>Hippocastanoideae</taxon>
        <taxon>Acereae</taxon>
        <taxon>Acer</taxon>
    </lineage>
</organism>
<dbReference type="AlphaFoldDB" id="A0AAD5IX18"/>
<dbReference type="Proteomes" id="UP001064489">
    <property type="component" value="Chromosome 8"/>
</dbReference>
<keyword evidence="2" id="KW-1185">Reference proteome</keyword>
<protein>
    <submittedName>
        <fullName evidence="1">Uncharacterized protein</fullName>
    </submittedName>
</protein>